<protein>
    <submittedName>
        <fullName evidence="2">Uncharacterized protein</fullName>
    </submittedName>
</protein>
<evidence type="ECO:0000256" key="1">
    <source>
        <dbReference type="SAM" id="MobiDB-lite"/>
    </source>
</evidence>
<feature type="compositionally biased region" description="Low complexity" evidence="1">
    <location>
        <begin position="50"/>
        <end position="61"/>
    </location>
</feature>
<feature type="compositionally biased region" description="Polar residues" evidence="1">
    <location>
        <begin position="96"/>
        <end position="134"/>
    </location>
</feature>
<evidence type="ECO:0000313" key="2">
    <source>
        <dbReference type="EMBL" id="KIM40748.1"/>
    </source>
</evidence>
<dbReference type="HOGENOM" id="CLU_1115858_0_0_1"/>
<dbReference type="Proteomes" id="UP000053424">
    <property type="component" value="Unassembled WGS sequence"/>
</dbReference>
<feature type="compositionally biased region" description="Polar residues" evidence="1">
    <location>
        <begin position="69"/>
        <end position="80"/>
    </location>
</feature>
<feature type="region of interest" description="Disordered" evidence="1">
    <location>
        <begin position="1"/>
        <end position="143"/>
    </location>
</feature>
<evidence type="ECO:0000313" key="3">
    <source>
        <dbReference type="Proteomes" id="UP000053424"/>
    </source>
</evidence>
<feature type="compositionally biased region" description="Low complexity" evidence="1">
    <location>
        <begin position="166"/>
        <end position="176"/>
    </location>
</feature>
<reference evidence="3" key="2">
    <citation type="submission" date="2015-01" db="EMBL/GenBank/DDBJ databases">
        <title>Evolutionary Origins and Diversification of the Mycorrhizal Mutualists.</title>
        <authorList>
            <consortium name="DOE Joint Genome Institute"/>
            <consortium name="Mycorrhizal Genomics Consortium"/>
            <person name="Kohler A."/>
            <person name="Kuo A."/>
            <person name="Nagy L.G."/>
            <person name="Floudas D."/>
            <person name="Copeland A."/>
            <person name="Barry K.W."/>
            <person name="Cichocki N."/>
            <person name="Veneault-Fourrey C."/>
            <person name="LaButti K."/>
            <person name="Lindquist E.A."/>
            <person name="Lipzen A."/>
            <person name="Lundell T."/>
            <person name="Morin E."/>
            <person name="Murat C."/>
            <person name="Riley R."/>
            <person name="Ohm R."/>
            <person name="Sun H."/>
            <person name="Tunlid A."/>
            <person name="Henrissat B."/>
            <person name="Grigoriev I.V."/>
            <person name="Hibbett D.S."/>
            <person name="Martin F."/>
        </authorList>
    </citation>
    <scope>NUCLEOTIDE SEQUENCE [LARGE SCALE GENOMIC DNA]</scope>
    <source>
        <strain evidence="3">h7</strain>
    </source>
</reference>
<gene>
    <name evidence="2" type="ORF">M413DRAFT_167244</name>
</gene>
<proteinExistence type="predicted"/>
<feature type="region of interest" description="Disordered" evidence="1">
    <location>
        <begin position="157"/>
        <end position="191"/>
    </location>
</feature>
<keyword evidence="3" id="KW-1185">Reference proteome</keyword>
<dbReference type="AlphaFoldDB" id="A0A0C2XSR9"/>
<accession>A0A0C2XSR9</accession>
<reference evidence="2 3" key="1">
    <citation type="submission" date="2014-04" db="EMBL/GenBank/DDBJ databases">
        <authorList>
            <consortium name="DOE Joint Genome Institute"/>
            <person name="Kuo A."/>
            <person name="Gay G."/>
            <person name="Dore J."/>
            <person name="Kohler A."/>
            <person name="Nagy L.G."/>
            <person name="Floudas D."/>
            <person name="Copeland A."/>
            <person name="Barry K.W."/>
            <person name="Cichocki N."/>
            <person name="Veneault-Fourrey C."/>
            <person name="LaButti K."/>
            <person name="Lindquist E.A."/>
            <person name="Lipzen A."/>
            <person name="Lundell T."/>
            <person name="Morin E."/>
            <person name="Murat C."/>
            <person name="Sun H."/>
            <person name="Tunlid A."/>
            <person name="Henrissat B."/>
            <person name="Grigoriev I.V."/>
            <person name="Hibbett D.S."/>
            <person name="Martin F."/>
            <person name="Nordberg H.P."/>
            <person name="Cantor M.N."/>
            <person name="Hua S.X."/>
        </authorList>
    </citation>
    <scope>NUCLEOTIDE SEQUENCE [LARGE SCALE GENOMIC DNA]</scope>
    <source>
        <strain evidence="3">h7</strain>
    </source>
</reference>
<dbReference type="EMBL" id="KN831782">
    <property type="protein sequence ID" value="KIM40748.1"/>
    <property type="molecule type" value="Genomic_DNA"/>
</dbReference>
<organism evidence="2 3">
    <name type="scientific">Hebeloma cylindrosporum</name>
    <dbReference type="NCBI Taxonomy" id="76867"/>
    <lineage>
        <taxon>Eukaryota</taxon>
        <taxon>Fungi</taxon>
        <taxon>Dikarya</taxon>
        <taxon>Basidiomycota</taxon>
        <taxon>Agaricomycotina</taxon>
        <taxon>Agaricomycetes</taxon>
        <taxon>Agaricomycetidae</taxon>
        <taxon>Agaricales</taxon>
        <taxon>Agaricineae</taxon>
        <taxon>Hymenogastraceae</taxon>
        <taxon>Hebeloma</taxon>
    </lineage>
</organism>
<name>A0A0C2XSR9_HEBCY</name>
<feature type="compositionally biased region" description="Polar residues" evidence="1">
    <location>
        <begin position="39"/>
        <end position="49"/>
    </location>
</feature>
<sequence length="249" mass="26130">MEKGTCKIDETYDEFQETSDSAPVVAPVNEPTAVASHAPSASTTDAQMQTAPAAGGHAPTPGAAPPSIPNLSNDEAQSSFPPGEIPPRLGAGSCYHHNNLSTVPVQPHQQNHSSGLGSSSPNVNFNETSASSDLQGPPLYPASHAHQEGLAFSMPCAPAPTYVPTQQRHSPSQSHSPAPPQTESQPQYHYPVPSYPQMVGPNALLTAGYTTYVQPYYHTDRAFSMPHSEGCGPSFPPMTAAVTVSPHSQ</sequence>
<feature type="compositionally biased region" description="Basic and acidic residues" evidence="1">
    <location>
        <begin position="1"/>
        <end position="10"/>
    </location>
</feature>